<proteinExistence type="predicted"/>
<dbReference type="AlphaFoldDB" id="A0A5C4YBF8"/>
<accession>A0A5C4YBF8</accession>
<keyword evidence="5" id="KW-1185">Reference proteome</keyword>
<organism evidence="3 4">
    <name type="scientific">Deinococcus radiopugnans ATCC 19172</name>
    <dbReference type="NCBI Taxonomy" id="585398"/>
    <lineage>
        <taxon>Bacteria</taxon>
        <taxon>Thermotogati</taxon>
        <taxon>Deinococcota</taxon>
        <taxon>Deinococci</taxon>
        <taxon>Deinococcales</taxon>
        <taxon>Deinococcaceae</taxon>
        <taxon>Deinococcus</taxon>
    </lineage>
</organism>
<protein>
    <submittedName>
        <fullName evidence="3">Uncharacterized protein</fullName>
    </submittedName>
</protein>
<dbReference type="EMBL" id="VDMO01000003">
    <property type="protein sequence ID" value="TNM72461.1"/>
    <property type="molecule type" value="Genomic_DNA"/>
</dbReference>
<evidence type="ECO:0000256" key="1">
    <source>
        <dbReference type="SAM" id="MobiDB-lite"/>
    </source>
</evidence>
<dbReference type="Proteomes" id="UP000313988">
    <property type="component" value="Unassembled WGS sequence"/>
</dbReference>
<reference evidence="3 4" key="1">
    <citation type="submission" date="2019-06" db="EMBL/GenBank/DDBJ databases">
        <title>Genome sequence of Deinococcus radiopugnans ATCC 19172.</title>
        <authorList>
            <person name="Maclea K.S."/>
            <person name="Maynard C.R."/>
        </authorList>
    </citation>
    <scope>NUCLEOTIDE SEQUENCE [LARGE SCALE GENOMIC DNA]</scope>
    <source>
        <strain evidence="3 4">ATCC 19172</strain>
    </source>
</reference>
<evidence type="ECO:0000313" key="5">
    <source>
        <dbReference type="Proteomes" id="UP000629870"/>
    </source>
</evidence>
<dbReference type="SUPFAM" id="SSF46785">
    <property type="entry name" value="Winged helix' DNA-binding domain"/>
    <property type="match status" value="1"/>
</dbReference>
<dbReference type="OrthoDB" id="64658at2"/>
<dbReference type="Proteomes" id="UP000629870">
    <property type="component" value="Unassembled WGS sequence"/>
</dbReference>
<sequence>MPHSWQQVTDPDAVKVFLSGRDLPVLGALMMGEWAVGPLAASLHLPLNAAHHRVRRLLRLGLVRETRQTARRGRPIRHYRATSEGYLVPYHATPLGSPEELVGMQERDFTARFLHAVVQAAAPLVRDERDVGLRVFLENGEVTVDVTPTAGAFQSAELLRPDRPALLLGGATLHLTPAEAKALQRELSELHARYAARRGPERYLLRLGLTPDVPGDNTVPGDTSGPGDAPGN</sequence>
<gene>
    <name evidence="3" type="ORF">FHR04_04025</name>
    <name evidence="2" type="ORF">HNQ04_001060</name>
</gene>
<dbReference type="InterPro" id="IPR036390">
    <property type="entry name" value="WH_DNA-bd_sf"/>
</dbReference>
<comment type="caution">
    <text evidence="3">The sequence shown here is derived from an EMBL/GenBank/DDBJ whole genome shotgun (WGS) entry which is preliminary data.</text>
</comment>
<evidence type="ECO:0000313" key="4">
    <source>
        <dbReference type="Proteomes" id="UP000313988"/>
    </source>
</evidence>
<dbReference type="Gene3D" id="1.10.10.10">
    <property type="entry name" value="Winged helix-like DNA-binding domain superfamily/Winged helix DNA-binding domain"/>
    <property type="match status" value="1"/>
</dbReference>
<feature type="region of interest" description="Disordered" evidence="1">
    <location>
        <begin position="207"/>
        <end position="232"/>
    </location>
</feature>
<dbReference type="EMBL" id="JACHEW010000004">
    <property type="protein sequence ID" value="MBB6015828.1"/>
    <property type="molecule type" value="Genomic_DNA"/>
</dbReference>
<dbReference type="InterPro" id="IPR036388">
    <property type="entry name" value="WH-like_DNA-bd_sf"/>
</dbReference>
<reference evidence="2 5" key="2">
    <citation type="submission" date="2020-08" db="EMBL/GenBank/DDBJ databases">
        <title>Genomic Encyclopedia of Type Strains, Phase IV (KMG-IV): sequencing the most valuable type-strain genomes for metagenomic binning, comparative biology and taxonomic classification.</title>
        <authorList>
            <person name="Goeker M."/>
        </authorList>
    </citation>
    <scope>NUCLEOTIDE SEQUENCE [LARGE SCALE GENOMIC DNA]</scope>
    <source>
        <strain evidence="2 5">DSM 12027</strain>
    </source>
</reference>
<name>A0A5C4YBF8_9DEIO</name>
<dbReference type="RefSeq" id="WP_139400984.1">
    <property type="nucleotide sequence ID" value="NZ_JACHEW010000004.1"/>
</dbReference>
<evidence type="ECO:0000313" key="2">
    <source>
        <dbReference type="EMBL" id="MBB6015828.1"/>
    </source>
</evidence>
<evidence type="ECO:0000313" key="3">
    <source>
        <dbReference type="EMBL" id="TNM72461.1"/>
    </source>
</evidence>